<keyword evidence="2" id="KW-0732">Signal</keyword>
<dbReference type="Gene3D" id="2.40.160.180">
    <property type="entry name" value="Carbohydrate-selective porin OprB"/>
    <property type="match status" value="1"/>
</dbReference>
<dbReference type="EMBL" id="JAEUXJ010000006">
    <property type="protein sequence ID" value="MBL6456930.1"/>
    <property type="molecule type" value="Genomic_DNA"/>
</dbReference>
<name>A0ABS1V5F7_9PROT</name>
<dbReference type="Pfam" id="PF04966">
    <property type="entry name" value="OprB"/>
    <property type="match status" value="1"/>
</dbReference>
<reference evidence="3 4" key="1">
    <citation type="submission" date="2021-01" db="EMBL/GenBank/DDBJ databases">
        <title>Belnapia mucosa sp. nov. and Belnapia arida sp. nov., isolated from the Tabernas Desert (Almeria, Spain).</title>
        <authorList>
            <person name="Molina-Menor E."/>
            <person name="Vidal-Verdu A."/>
            <person name="Calonge A."/>
            <person name="Satari L."/>
            <person name="Pereto Magraner J."/>
            <person name="Porcar Miralles M."/>
        </authorList>
    </citation>
    <scope>NUCLEOTIDE SEQUENCE [LARGE SCALE GENOMIC DNA]</scope>
    <source>
        <strain evidence="3 4">T6</strain>
    </source>
</reference>
<gene>
    <name evidence="3" type="ORF">JMJ55_16455</name>
</gene>
<feature type="chain" id="PRO_5044980909" evidence="2">
    <location>
        <begin position="25"/>
        <end position="462"/>
    </location>
</feature>
<evidence type="ECO:0000313" key="4">
    <source>
        <dbReference type="Proteomes" id="UP000606490"/>
    </source>
</evidence>
<feature type="signal peptide" evidence="2">
    <location>
        <begin position="1"/>
        <end position="24"/>
    </location>
</feature>
<evidence type="ECO:0000313" key="3">
    <source>
        <dbReference type="EMBL" id="MBL6456930.1"/>
    </source>
</evidence>
<accession>A0ABS1V5F7</accession>
<dbReference type="InterPro" id="IPR007049">
    <property type="entry name" value="Carb-sel_porin_OprB"/>
</dbReference>
<organism evidence="3 4">
    <name type="scientific">Belnapia mucosa</name>
    <dbReference type="NCBI Taxonomy" id="2804532"/>
    <lineage>
        <taxon>Bacteria</taxon>
        <taxon>Pseudomonadati</taxon>
        <taxon>Pseudomonadota</taxon>
        <taxon>Alphaproteobacteria</taxon>
        <taxon>Acetobacterales</taxon>
        <taxon>Roseomonadaceae</taxon>
        <taxon>Belnapia</taxon>
    </lineage>
</organism>
<evidence type="ECO:0000256" key="1">
    <source>
        <dbReference type="ARBA" id="ARBA00008769"/>
    </source>
</evidence>
<dbReference type="Proteomes" id="UP000606490">
    <property type="component" value="Unassembled WGS sequence"/>
</dbReference>
<dbReference type="InterPro" id="IPR038673">
    <property type="entry name" value="OprB_sf"/>
</dbReference>
<sequence>MKARLGRIGLVLLAALTWAAPARAQRGTAGPIYQPNIDALIDGGEEWLARREAEGWLLRGQFTGVLQGHTRFRSPYQGENSLSPKFSLENTQSIDIVLGRRLWSNAEVIAVPSVTRGFGLSNARGAAAFPNNEAFRLGSNDPYAFMSRIFLRQTIDLSADAAGQDPDPMRFTGPLARERITITIGKVSAWDFFDDNRYAHDARSQFLNWALVAAGAVDYAADARGFTNGLVLEWENGTNAIRTGAFMVARQANGLSLDTNIGRAWQWLTQFEQAWEIGRRPGVLRLLGGLSRTRSSTWNRLTSAVEAGVEDTEPLRGYRTKGMAALNLEQEVSDSLGLFARLGWNDGRAQNWMFTEMDWSVSAGASVKGHTWGRALDTLGFGFNVGGLSGAHRRFLEAGGIGFITGDGRLRYAPEAIMETYYDWNLAPGLNLAANAQLLVNPAYNSDRGPVPVFGLRLHAAF</sequence>
<comment type="caution">
    <text evidence="3">The sequence shown here is derived from an EMBL/GenBank/DDBJ whole genome shotgun (WGS) entry which is preliminary data.</text>
</comment>
<protein>
    <submittedName>
        <fullName evidence="3">Carbohydrate porin</fullName>
    </submittedName>
</protein>
<dbReference type="RefSeq" id="WP_202826668.1">
    <property type="nucleotide sequence ID" value="NZ_JAEUXJ010000006.1"/>
</dbReference>
<keyword evidence="4" id="KW-1185">Reference proteome</keyword>
<comment type="similarity">
    <text evidence="1 2">Belongs to the OprB family.</text>
</comment>
<proteinExistence type="inferred from homology"/>
<evidence type="ECO:0000256" key="2">
    <source>
        <dbReference type="RuleBase" id="RU363072"/>
    </source>
</evidence>